<dbReference type="SUPFAM" id="SSF46785">
    <property type="entry name" value="Winged helix' DNA-binding domain"/>
    <property type="match status" value="1"/>
</dbReference>
<dbReference type="PANTHER" id="PTHR33169">
    <property type="entry name" value="PADR-FAMILY TRANSCRIPTIONAL REGULATOR"/>
    <property type="match status" value="1"/>
</dbReference>
<accession>A0ABW3MH25</accession>
<dbReference type="InterPro" id="IPR036390">
    <property type="entry name" value="WH_DNA-bd_sf"/>
</dbReference>
<evidence type="ECO:0000313" key="2">
    <source>
        <dbReference type="EMBL" id="MFD1049982.1"/>
    </source>
</evidence>
<gene>
    <name evidence="2" type="ORF">ACFQ1S_32830</name>
</gene>
<organism evidence="2 3">
    <name type="scientific">Kibdelosporangium lantanae</name>
    <dbReference type="NCBI Taxonomy" id="1497396"/>
    <lineage>
        <taxon>Bacteria</taxon>
        <taxon>Bacillati</taxon>
        <taxon>Actinomycetota</taxon>
        <taxon>Actinomycetes</taxon>
        <taxon>Pseudonocardiales</taxon>
        <taxon>Pseudonocardiaceae</taxon>
        <taxon>Kibdelosporangium</taxon>
    </lineage>
</organism>
<evidence type="ECO:0000259" key="1">
    <source>
        <dbReference type="Pfam" id="PF03551"/>
    </source>
</evidence>
<comment type="caution">
    <text evidence="2">The sequence shown here is derived from an EMBL/GenBank/DDBJ whole genome shotgun (WGS) entry which is preliminary data.</text>
</comment>
<sequence>MSATRLLVLGVVRMRGEAHGYQVRQDLAMWAADRWANVKPGSIYHALKKLAADGALEAVHTEESPQGPDRVVYRITRQGEGDFFYQLNSAISDVNTGQTMFNAALPFFTTLDRATLLFLLRSRIRQVEGQIATSEFLNESTMIAENPDEIGKPAHVREMFRYWSASLVGVLDWLRDLVARLEAGEYVLADDSPTAFGMPPTNG</sequence>
<dbReference type="PANTHER" id="PTHR33169:SF14">
    <property type="entry name" value="TRANSCRIPTIONAL REGULATOR RV3488"/>
    <property type="match status" value="1"/>
</dbReference>
<dbReference type="InterPro" id="IPR005149">
    <property type="entry name" value="Tscrpt_reg_PadR_N"/>
</dbReference>
<proteinExistence type="predicted"/>
<reference evidence="3" key="1">
    <citation type="journal article" date="2019" name="Int. J. Syst. Evol. Microbiol.">
        <title>The Global Catalogue of Microorganisms (GCM) 10K type strain sequencing project: providing services to taxonomists for standard genome sequencing and annotation.</title>
        <authorList>
            <consortium name="The Broad Institute Genomics Platform"/>
            <consortium name="The Broad Institute Genome Sequencing Center for Infectious Disease"/>
            <person name="Wu L."/>
            <person name="Ma J."/>
        </authorList>
    </citation>
    <scope>NUCLEOTIDE SEQUENCE [LARGE SCALE GENOMIC DNA]</scope>
    <source>
        <strain evidence="3">JCM 31486</strain>
    </source>
</reference>
<dbReference type="EMBL" id="JBHTIS010002523">
    <property type="protein sequence ID" value="MFD1049982.1"/>
    <property type="molecule type" value="Genomic_DNA"/>
</dbReference>
<evidence type="ECO:0000313" key="3">
    <source>
        <dbReference type="Proteomes" id="UP001597045"/>
    </source>
</evidence>
<dbReference type="Proteomes" id="UP001597045">
    <property type="component" value="Unassembled WGS sequence"/>
</dbReference>
<keyword evidence="3" id="KW-1185">Reference proteome</keyword>
<dbReference type="InterPro" id="IPR036388">
    <property type="entry name" value="WH-like_DNA-bd_sf"/>
</dbReference>
<name>A0ABW3MH25_9PSEU</name>
<feature type="domain" description="Transcription regulator PadR N-terminal" evidence="1">
    <location>
        <begin position="8"/>
        <end position="80"/>
    </location>
</feature>
<dbReference type="InterPro" id="IPR052509">
    <property type="entry name" value="Metal_resp_DNA-bind_regulator"/>
</dbReference>
<protein>
    <submittedName>
        <fullName evidence="2">PadR family transcriptional regulator</fullName>
    </submittedName>
</protein>
<dbReference type="Gene3D" id="1.10.10.10">
    <property type="entry name" value="Winged helix-like DNA-binding domain superfamily/Winged helix DNA-binding domain"/>
    <property type="match status" value="1"/>
</dbReference>
<dbReference type="Pfam" id="PF03551">
    <property type="entry name" value="PadR"/>
    <property type="match status" value="1"/>
</dbReference>